<dbReference type="Proteomes" id="UP001062846">
    <property type="component" value="Chromosome 2"/>
</dbReference>
<protein>
    <submittedName>
        <fullName evidence="1">Uncharacterized protein</fullName>
    </submittedName>
</protein>
<proteinExistence type="predicted"/>
<accession>A0ACC0PNK8</accession>
<gene>
    <name evidence="1" type="ORF">RHMOL_Rhmol02G0108200</name>
</gene>
<reference evidence="1" key="1">
    <citation type="submission" date="2022-02" db="EMBL/GenBank/DDBJ databases">
        <title>Plant Genome Project.</title>
        <authorList>
            <person name="Zhang R.-G."/>
        </authorList>
    </citation>
    <scope>NUCLEOTIDE SEQUENCE</scope>
    <source>
        <strain evidence="1">AT1</strain>
    </source>
</reference>
<sequence>MEERGRVAAGGCRRRPGEVLAEGGDEVGKFCWTRVGVAPPKLHSSSIQHVLYYSLFVLYCVLVLADSVGIPCRLVKRQQYTGSDDAAMNFVKFDDGRTYLKWAFTLMSQHQLAAADRYGLERLRLLCEANLCDDVVINTVATTLALAEQHRCSHLKSVCLKLVTMPENLRVVMQMEGFEFLKESCSSVLTKLLQYIARISEHYLVAAMTIRLS</sequence>
<comment type="caution">
    <text evidence="1">The sequence shown here is derived from an EMBL/GenBank/DDBJ whole genome shotgun (WGS) entry which is preliminary data.</text>
</comment>
<keyword evidence="2" id="KW-1185">Reference proteome</keyword>
<organism evidence="1 2">
    <name type="scientific">Rhododendron molle</name>
    <name type="common">Chinese azalea</name>
    <name type="synonym">Azalea mollis</name>
    <dbReference type="NCBI Taxonomy" id="49168"/>
    <lineage>
        <taxon>Eukaryota</taxon>
        <taxon>Viridiplantae</taxon>
        <taxon>Streptophyta</taxon>
        <taxon>Embryophyta</taxon>
        <taxon>Tracheophyta</taxon>
        <taxon>Spermatophyta</taxon>
        <taxon>Magnoliopsida</taxon>
        <taxon>eudicotyledons</taxon>
        <taxon>Gunneridae</taxon>
        <taxon>Pentapetalae</taxon>
        <taxon>asterids</taxon>
        <taxon>Ericales</taxon>
        <taxon>Ericaceae</taxon>
        <taxon>Ericoideae</taxon>
        <taxon>Rhodoreae</taxon>
        <taxon>Rhododendron</taxon>
    </lineage>
</organism>
<evidence type="ECO:0000313" key="2">
    <source>
        <dbReference type="Proteomes" id="UP001062846"/>
    </source>
</evidence>
<name>A0ACC0PNK8_RHOML</name>
<evidence type="ECO:0000313" key="1">
    <source>
        <dbReference type="EMBL" id="KAI8567275.1"/>
    </source>
</evidence>
<dbReference type="EMBL" id="CM046389">
    <property type="protein sequence ID" value="KAI8567275.1"/>
    <property type="molecule type" value="Genomic_DNA"/>
</dbReference>